<dbReference type="AlphaFoldDB" id="A0A0P7C1C4"/>
<dbReference type="SUPFAM" id="SSF49464">
    <property type="entry name" value="Carboxypeptidase regulatory domain-like"/>
    <property type="match status" value="1"/>
</dbReference>
<dbReference type="EMBL" id="LGTQ01000006">
    <property type="protein sequence ID" value="KPM48433.1"/>
    <property type="molecule type" value="Genomic_DNA"/>
</dbReference>
<dbReference type="Pfam" id="PF18939">
    <property type="entry name" value="DUF5686"/>
    <property type="match status" value="1"/>
</dbReference>
<gene>
    <name evidence="1" type="ORF">AFM12_07300</name>
</gene>
<organism evidence="1 2">
    <name type="scientific">Jiulongibacter sediminis</name>
    <dbReference type="NCBI Taxonomy" id="1605367"/>
    <lineage>
        <taxon>Bacteria</taxon>
        <taxon>Pseudomonadati</taxon>
        <taxon>Bacteroidota</taxon>
        <taxon>Cytophagia</taxon>
        <taxon>Cytophagales</taxon>
        <taxon>Leadbetterellaceae</taxon>
        <taxon>Jiulongibacter</taxon>
    </lineage>
</organism>
<reference evidence="1 2" key="1">
    <citation type="submission" date="2015-07" db="EMBL/GenBank/DDBJ databases">
        <title>The draft genome sequence of Leadbetterella sp. JN14-9.</title>
        <authorList>
            <person name="Liu Y."/>
            <person name="Du J."/>
            <person name="Shao Z."/>
        </authorList>
    </citation>
    <scope>NUCLEOTIDE SEQUENCE [LARGE SCALE GENOMIC DNA]</scope>
    <source>
        <strain evidence="1 2">JN14-9</strain>
    </source>
</reference>
<keyword evidence="2" id="KW-1185">Reference proteome</keyword>
<name>A0A0P7C1C4_9BACT</name>
<dbReference type="InterPro" id="IPR043741">
    <property type="entry name" value="DUF5686"/>
</dbReference>
<dbReference type="Gene3D" id="2.60.40.1120">
    <property type="entry name" value="Carboxypeptidase-like, regulatory domain"/>
    <property type="match status" value="1"/>
</dbReference>
<evidence type="ECO:0000313" key="2">
    <source>
        <dbReference type="Proteomes" id="UP000050454"/>
    </source>
</evidence>
<evidence type="ECO:0000313" key="1">
    <source>
        <dbReference type="EMBL" id="KPM48433.1"/>
    </source>
</evidence>
<dbReference type="Pfam" id="PF13715">
    <property type="entry name" value="CarbopepD_reg_2"/>
    <property type="match status" value="1"/>
</dbReference>
<protein>
    <recommendedName>
        <fullName evidence="3">Carboxypeptidase-like regulatory domain-containing protein</fullName>
    </recommendedName>
</protein>
<dbReference type="STRING" id="1605367.AFM12_07300"/>
<dbReference type="Proteomes" id="UP000050454">
    <property type="component" value="Unassembled WGS sequence"/>
</dbReference>
<dbReference type="InterPro" id="IPR008969">
    <property type="entry name" value="CarboxyPept-like_regulatory"/>
</dbReference>
<accession>A0A0P7C1C4</accession>
<sequence length="806" mass="94008">MTFIFLTGTITFAQQYFPLRGYVYSTDNEPLQNASVRVFDLQTGTQTNEAGQYELSLEQGLHRISVSYLGFLPQTIEIVIDSSTIYNFFLEPDEKVLSEVVVNVKKKDYSYEVIKNVIENKERWQNQFQTLAAKTYVKSVEEIISLKPQKEDEKEENKNPFMADSLPNMNFFEANIQHFQSLPNKQKEERTGVKKFGDIHDLYYTSTTDGQFDLYQNLQVVEKLGENALISPFSTVGYLGYKFKLLETYHNGERLVYRIQVKPKELGNSLYEGEVEVLDGLWAIHKVKLSVPKRLLIEYNSFSFEQEYEFVQDKRVVTKEMFEWKLKGGGETKNGRTEVSHSDFVFDSTYAKNFFGPEVGVTTAEAYKRDSSYWENIRPKPLNSTERAVVKAKELEEIRLNSKEYLDSVDAIYNKVTPLKVLWSGVGHINRAKKVDWRFGSLPELLNPVAIGGWRVQYRIQYMKRFENRKRIDVTPYLNYGFLNKDLRGFINFNFLYNPIRQSSIFASAGQGFDVINGNATISDIIRRNNFYINTGLNLSHRTELFNGFYFNTQLQWNKREDFGDFKFSRLGDELFEQNEPVSFPTTKIFKTNFRIEFTPGQKYLREPNEKIVLGSRWPTFSLRSNFGFNSDNGLKKAFNYTEFNVSQYFNVGIFGTSEYRMALGKFMDTTRLAPMDYQYQRGGDPIWFSPNMYTYQLIPQTFSTFDWFFESHYEHQFNGFLTSKVPLLNKTGIRTVGGAGLLYVPERKYQYSELYAGANRVFRLGKSRFRLGAYYVVSQSNKDGIRSGFKFSLEPYNRDKNTWSF</sequence>
<comment type="caution">
    <text evidence="1">The sequence shown here is derived from an EMBL/GenBank/DDBJ whole genome shotgun (WGS) entry which is preliminary data.</text>
</comment>
<proteinExistence type="predicted"/>
<evidence type="ECO:0008006" key="3">
    <source>
        <dbReference type="Google" id="ProtNLM"/>
    </source>
</evidence>